<dbReference type="InterPro" id="IPR029044">
    <property type="entry name" value="Nucleotide-diphossugar_trans"/>
</dbReference>
<keyword evidence="1" id="KW-0812">Transmembrane</keyword>
<dbReference type="STRING" id="883096.HMPREF9699_01733"/>
<dbReference type="SUPFAM" id="SSF53448">
    <property type="entry name" value="Nucleotide-diphospho-sugar transferases"/>
    <property type="match status" value="1"/>
</dbReference>
<comment type="caution">
    <text evidence="3">The sequence shown here is derived from an EMBL/GenBank/DDBJ whole genome shotgun (WGS) entry which is preliminary data.</text>
</comment>
<organism evidence="3 4">
    <name type="scientific">Bergeyella zoohelcum ATCC 43767</name>
    <dbReference type="NCBI Taxonomy" id="883096"/>
    <lineage>
        <taxon>Bacteria</taxon>
        <taxon>Pseudomonadati</taxon>
        <taxon>Bacteroidota</taxon>
        <taxon>Flavobacteriia</taxon>
        <taxon>Flavobacteriales</taxon>
        <taxon>Weeksellaceae</taxon>
        <taxon>Bergeyella</taxon>
    </lineage>
</organism>
<dbReference type="RefSeq" id="WP_002664156.1">
    <property type="nucleotide sequence ID" value="NZ_JH932293.1"/>
</dbReference>
<keyword evidence="1" id="KW-0472">Membrane</keyword>
<evidence type="ECO:0000256" key="1">
    <source>
        <dbReference type="SAM" id="Phobius"/>
    </source>
</evidence>
<reference evidence="3 4" key="1">
    <citation type="submission" date="2012-07" db="EMBL/GenBank/DDBJ databases">
        <title>The Genome Sequence of Bergeyella zoohelcum ATCC 43767.</title>
        <authorList>
            <consortium name="The Broad Institute Genome Sequencing Platform"/>
            <person name="Earl A."/>
            <person name="Ward D."/>
            <person name="Feldgarden M."/>
            <person name="Gevers D."/>
            <person name="Huys G."/>
            <person name="Walker B."/>
            <person name="Young S.K."/>
            <person name="Zeng Q."/>
            <person name="Gargeya S."/>
            <person name="Fitzgerald M."/>
            <person name="Haas B."/>
            <person name="Abouelleil A."/>
            <person name="Alvarado L."/>
            <person name="Arachchi H.M."/>
            <person name="Berlin A.M."/>
            <person name="Chapman S.B."/>
            <person name="Goldberg J."/>
            <person name="Griggs A."/>
            <person name="Gujja S."/>
            <person name="Hansen M."/>
            <person name="Howarth C."/>
            <person name="Imamovic A."/>
            <person name="Larimer J."/>
            <person name="McCowen C."/>
            <person name="Montmayeur A."/>
            <person name="Murphy C."/>
            <person name="Neiman D."/>
            <person name="Pearson M."/>
            <person name="Priest M."/>
            <person name="Roberts A."/>
            <person name="Saif S."/>
            <person name="Shea T."/>
            <person name="Sisk P."/>
            <person name="Sykes S."/>
            <person name="Wortman J."/>
            <person name="Nusbaum C."/>
            <person name="Birren B."/>
        </authorList>
    </citation>
    <scope>NUCLEOTIDE SEQUENCE [LARGE SCALE GENOMIC DNA]</scope>
    <source>
        <strain evidence="3 4">ATCC 43767</strain>
    </source>
</reference>
<accession>K1MHE5</accession>
<keyword evidence="4" id="KW-1185">Reference proteome</keyword>
<dbReference type="HOGENOM" id="CLU_025996_0_3_10"/>
<dbReference type="InterPro" id="IPR050834">
    <property type="entry name" value="Glycosyltransf_2"/>
</dbReference>
<name>K1MHE5_9FLAO</name>
<dbReference type="Pfam" id="PF00535">
    <property type="entry name" value="Glycos_transf_2"/>
    <property type="match status" value="1"/>
</dbReference>
<dbReference type="InterPro" id="IPR001173">
    <property type="entry name" value="Glyco_trans_2-like"/>
</dbReference>
<evidence type="ECO:0000259" key="2">
    <source>
        <dbReference type="Pfam" id="PF00535"/>
    </source>
</evidence>
<protein>
    <recommendedName>
        <fullName evidence="2">Glycosyltransferase 2-like domain-containing protein</fullName>
    </recommendedName>
</protein>
<dbReference type="OrthoDB" id="597270at2"/>
<feature type="domain" description="Glycosyltransferase 2-like" evidence="2">
    <location>
        <begin position="4"/>
        <end position="165"/>
    </location>
</feature>
<dbReference type="CDD" id="cd00761">
    <property type="entry name" value="Glyco_tranf_GTA_type"/>
    <property type="match status" value="1"/>
</dbReference>
<dbReference type="PANTHER" id="PTHR43685">
    <property type="entry name" value="GLYCOSYLTRANSFERASE"/>
    <property type="match status" value="1"/>
</dbReference>
<proteinExistence type="predicted"/>
<evidence type="ECO:0000313" key="4">
    <source>
        <dbReference type="Proteomes" id="UP000006085"/>
    </source>
</evidence>
<feature type="transmembrane region" description="Helical" evidence="1">
    <location>
        <begin position="229"/>
        <end position="250"/>
    </location>
</feature>
<dbReference type="EMBL" id="AGYA01000028">
    <property type="protein sequence ID" value="EKB55419.1"/>
    <property type="molecule type" value="Genomic_DNA"/>
</dbReference>
<dbReference type="PANTHER" id="PTHR43685:SF2">
    <property type="entry name" value="GLYCOSYLTRANSFERASE 2-LIKE DOMAIN-CONTAINING PROTEIN"/>
    <property type="match status" value="1"/>
</dbReference>
<dbReference type="Proteomes" id="UP000006085">
    <property type="component" value="Unassembled WGS sequence"/>
</dbReference>
<gene>
    <name evidence="3" type="ORF">HMPREF9699_01733</name>
</gene>
<dbReference type="Gene3D" id="3.90.550.10">
    <property type="entry name" value="Spore Coat Polysaccharide Biosynthesis Protein SpsA, Chain A"/>
    <property type="match status" value="1"/>
</dbReference>
<dbReference type="PATRIC" id="fig|883096.3.peg.1783"/>
<evidence type="ECO:0000313" key="3">
    <source>
        <dbReference type="EMBL" id="EKB55419.1"/>
    </source>
</evidence>
<dbReference type="AlphaFoldDB" id="K1MHE5"/>
<keyword evidence="1" id="KW-1133">Transmembrane helix</keyword>
<dbReference type="eggNOG" id="COG0463">
    <property type="taxonomic scope" value="Bacteria"/>
</dbReference>
<sequence>MLISITIPVYNNIEGLEISLQSIINQTYTNWEVTVVDDGSKENHGQVIDKFNDNRIHFYRLQKNGGRAVARQKTFEMIRGDFCAFLDAGDCYEPDFLENAIEYLSKGDLLGVSQNLKIVYKEMIYLTKYEQEKVIDIKSPYYQKMAFASTIIKADICRGYKFPSFLKHSEDRYFLNYIAKNYEGKIMLLNTNSYIYHQGNDNIKVSTTFKKYKYDSLRLFKEGKYFRAFLRYIQAFIGALLHFFGGYEYLLKKRYGYNMNGNIN</sequence>